<feature type="region of interest" description="Disordered" evidence="1">
    <location>
        <begin position="1"/>
        <end position="45"/>
    </location>
</feature>
<name>R7S0X7_STEHR</name>
<feature type="compositionally biased region" description="Pro residues" evidence="1">
    <location>
        <begin position="435"/>
        <end position="445"/>
    </location>
</feature>
<dbReference type="AlphaFoldDB" id="R7S0X7"/>
<evidence type="ECO:0000256" key="1">
    <source>
        <dbReference type="SAM" id="MobiDB-lite"/>
    </source>
</evidence>
<dbReference type="KEGG" id="shs:STEHIDRAFT_163080"/>
<gene>
    <name evidence="2" type="ORF">STEHIDRAFT_163080</name>
</gene>
<feature type="region of interest" description="Disordered" evidence="1">
    <location>
        <begin position="410"/>
        <end position="492"/>
    </location>
</feature>
<evidence type="ECO:0000313" key="2">
    <source>
        <dbReference type="EMBL" id="EIM80207.1"/>
    </source>
</evidence>
<protein>
    <submittedName>
        <fullName evidence="2">Uncharacterized protein</fullName>
    </submittedName>
</protein>
<keyword evidence="3" id="KW-1185">Reference proteome</keyword>
<proteinExistence type="predicted"/>
<dbReference type="Proteomes" id="UP000053927">
    <property type="component" value="Unassembled WGS sequence"/>
</dbReference>
<organism evidence="2 3">
    <name type="scientific">Stereum hirsutum (strain FP-91666)</name>
    <name type="common">White-rot fungus</name>
    <dbReference type="NCBI Taxonomy" id="721885"/>
    <lineage>
        <taxon>Eukaryota</taxon>
        <taxon>Fungi</taxon>
        <taxon>Dikarya</taxon>
        <taxon>Basidiomycota</taxon>
        <taxon>Agaricomycotina</taxon>
        <taxon>Agaricomycetes</taxon>
        <taxon>Russulales</taxon>
        <taxon>Stereaceae</taxon>
        <taxon>Stereum</taxon>
    </lineage>
</organism>
<evidence type="ECO:0000313" key="3">
    <source>
        <dbReference type="Proteomes" id="UP000053927"/>
    </source>
</evidence>
<dbReference type="EMBL" id="JH687399">
    <property type="protein sequence ID" value="EIM80207.1"/>
    <property type="molecule type" value="Genomic_DNA"/>
</dbReference>
<accession>R7S0X7</accession>
<dbReference type="RefSeq" id="XP_007310812.1">
    <property type="nucleotide sequence ID" value="XM_007310750.1"/>
</dbReference>
<feature type="region of interest" description="Disordered" evidence="1">
    <location>
        <begin position="508"/>
        <end position="536"/>
    </location>
</feature>
<reference evidence="3" key="1">
    <citation type="journal article" date="2012" name="Science">
        <title>The Paleozoic origin of enzymatic lignin decomposition reconstructed from 31 fungal genomes.</title>
        <authorList>
            <person name="Floudas D."/>
            <person name="Binder M."/>
            <person name="Riley R."/>
            <person name="Barry K."/>
            <person name="Blanchette R.A."/>
            <person name="Henrissat B."/>
            <person name="Martinez A.T."/>
            <person name="Otillar R."/>
            <person name="Spatafora J.W."/>
            <person name="Yadav J.S."/>
            <person name="Aerts A."/>
            <person name="Benoit I."/>
            <person name="Boyd A."/>
            <person name="Carlson A."/>
            <person name="Copeland A."/>
            <person name="Coutinho P.M."/>
            <person name="de Vries R.P."/>
            <person name="Ferreira P."/>
            <person name="Findley K."/>
            <person name="Foster B."/>
            <person name="Gaskell J."/>
            <person name="Glotzer D."/>
            <person name="Gorecki P."/>
            <person name="Heitman J."/>
            <person name="Hesse C."/>
            <person name="Hori C."/>
            <person name="Igarashi K."/>
            <person name="Jurgens J.A."/>
            <person name="Kallen N."/>
            <person name="Kersten P."/>
            <person name="Kohler A."/>
            <person name="Kuees U."/>
            <person name="Kumar T.K.A."/>
            <person name="Kuo A."/>
            <person name="LaButti K."/>
            <person name="Larrondo L.F."/>
            <person name="Lindquist E."/>
            <person name="Ling A."/>
            <person name="Lombard V."/>
            <person name="Lucas S."/>
            <person name="Lundell T."/>
            <person name="Martin R."/>
            <person name="McLaughlin D.J."/>
            <person name="Morgenstern I."/>
            <person name="Morin E."/>
            <person name="Murat C."/>
            <person name="Nagy L.G."/>
            <person name="Nolan M."/>
            <person name="Ohm R.A."/>
            <person name="Patyshakuliyeva A."/>
            <person name="Rokas A."/>
            <person name="Ruiz-Duenas F.J."/>
            <person name="Sabat G."/>
            <person name="Salamov A."/>
            <person name="Samejima M."/>
            <person name="Schmutz J."/>
            <person name="Slot J.C."/>
            <person name="St John F."/>
            <person name="Stenlid J."/>
            <person name="Sun H."/>
            <person name="Sun S."/>
            <person name="Syed K."/>
            <person name="Tsang A."/>
            <person name="Wiebenga A."/>
            <person name="Young D."/>
            <person name="Pisabarro A."/>
            <person name="Eastwood D.C."/>
            <person name="Martin F."/>
            <person name="Cullen D."/>
            <person name="Grigoriev I.V."/>
            <person name="Hibbett D.S."/>
        </authorList>
    </citation>
    <scope>NUCLEOTIDE SEQUENCE [LARGE SCALE GENOMIC DNA]</scope>
    <source>
        <strain evidence="3">FP-91666</strain>
    </source>
</reference>
<sequence>MTTAASVPRARSNRASLLAPKVRTFGGENTQPPKAVQPYPRSPTVRPSTVMYESAVSKPTLKVRSQLTSGLRDITNTPKALDKASLRMQPSLVKKPLPQPFAISSNVSTSKESMAVLTSAEGQHLTFATPTTRSRSPILEEALVPKPIVSRRTSLPASARPSVPTVARRTSLVAVAPMQISAPTARRVSLPVAPKHAGIPISSRSLSFPVISRPHTIISRDRAQSVFPKDNELLCDIDLSDIVDTDEDVAPDFVVTPGDTPSHELLCDIDLPDVAEIDEDIAADFAVLPANTPNPFAGRKASAPCKRLLSAISVQRSTVAVALRSSSVKPMAKLGHDRLPSPTKPLVMSSSFAERFIFSGDEYQSDSSATTIDELRSKDMVMTSRRSVLEAEFLFCIELPSAIELDDDPAADFAPLPTNTPSPFAAREASESPHRLPPNHLPPNRFPSKRNSPPGQLGEIKRLPARTSLANPRRKAPDQVGSTTENEAKLPETAAEIVAEMDMIFRRFGFPDAPPDTSMEVEIGESQGKGDDGTEK</sequence>
<dbReference type="GeneID" id="18802221"/>